<name>A0A8C4JIL7_DRONO</name>
<feature type="region of interest" description="Disordered" evidence="2">
    <location>
        <begin position="1"/>
        <end position="20"/>
    </location>
</feature>
<sequence>ASRPRAGRSPPPLPQGSVDCPNLEFGYGDADGFAAELSELYSYTEEPEFITNRRCFEEDFHAQVQGKRWLELGVAQQKAYVMRLLDGLEVVSRDKRLRVARAVLYLAQGTFGDCDNEDDVLHWSRHNNFLLYQMGTFSAFLELLNMEIDNSQACSSALRKPAISLADSTELRVLLSVMYLMVENIRVEQEPDPPEWKACRETFRTELSFPVHTEEPFALLLFTMVTKFCSGHAPHFPMKKVLLLLWKVLLFTLGGFEALQAMKVKKREELGLPPLPEDSIQVMRSMRAASPPTYSIELVEQQQQKRGHRSRRVRADKSQDSLDIYNERDPFKNDEAGIDEEENDDVDSGIEGELDLMERDAIIPAMPAQRPPIERVSFPKGLPWAPKVRQKDIEHFLEAKEVQETPCEILYRAMLYSLPQYMIALLKILLAAAPTSKAKTDSINILADVLPEEMPITVLQSMKLGIDVNRHKEIIVKSISALLLLLLKHLKLNHIYQFEYVSQHLVFANCIPLILKFFNQNILSYITAKNSISVLDYPYCTVHDLPELTAESLEAGDNNQFCWRNLFSCINLLRVLNKLTKWKHSRTMMLVVFKSAPILKRALKVKQAMMQLYVLKLLKIQTKYLGRQWRKSNMKTMSAIYQKVRHRMNDDWAYGNDIDARPWDFQAEECTLRANIEAFNSRRYDKPQDSEFAPVDNCLQSVLGQRLELPEDFHYSYELWLEREVFSQPIRWEELLHYQ</sequence>
<dbReference type="PANTHER" id="PTHR13239:SF6">
    <property type="entry name" value="STRIATIN-INTERACTING PROTEIN 2"/>
    <property type="match status" value="1"/>
</dbReference>
<dbReference type="GO" id="GO:0007010">
    <property type="term" value="P:cytoskeleton organization"/>
    <property type="evidence" value="ECO:0007669"/>
    <property type="project" value="TreeGrafter"/>
</dbReference>
<reference evidence="5" key="2">
    <citation type="submission" date="2025-09" db="UniProtKB">
        <authorList>
            <consortium name="Ensembl"/>
        </authorList>
    </citation>
    <scope>IDENTIFICATION</scope>
</reference>
<feature type="domain" description="Far11/STRP N-terminal" evidence="3">
    <location>
        <begin position="20"/>
        <end position="323"/>
    </location>
</feature>
<keyword evidence="6" id="KW-1185">Reference proteome</keyword>
<dbReference type="InterPro" id="IPR040185">
    <property type="entry name" value="Far11/STRP"/>
</dbReference>
<feature type="region of interest" description="Disordered" evidence="2">
    <location>
        <begin position="300"/>
        <end position="319"/>
    </location>
</feature>
<evidence type="ECO:0000256" key="1">
    <source>
        <dbReference type="ARBA" id="ARBA00007062"/>
    </source>
</evidence>
<evidence type="ECO:0000256" key="2">
    <source>
        <dbReference type="SAM" id="MobiDB-lite"/>
    </source>
</evidence>
<dbReference type="SMART" id="SM01292">
    <property type="entry name" value="N1221"/>
    <property type="match status" value="1"/>
</dbReference>
<reference evidence="5" key="1">
    <citation type="submission" date="2025-08" db="UniProtKB">
        <authorList>
            <consortium name="Ensembl"/>
        </authorList>
    </citation>
    <scope>IDENTIFICATION</scope>
</reference>
<dbReference type="GO" id="GO:0005829">
    <property type="term" value="C:cytosol"/>
    <property type="evidence" value="ECO:0007669"/>
    <property type="project" value="TreeGrafter"/>
</dbReference>
<feature type="compositionally biased region" description="Acidic residues" evidence="2">
    <location>
        <begin position="336"/>
        <end position="346"/>
    </location>
</feature>
<dbReference type="Proteomes" id="UP000694423">
    <property type="component" value="Unplaced"/>
</dbReference>
<evidence type="ECO:0000259" key="4">
    <source>
        <dbReference type="SMART" id="SM01293"/>
    </source>
</evidence>
<dbReference type="InterPro" id="IPR012486">
    <property type="entry name" value="Far11/STRP_N"/>
</dbReference>
<feature type="region of interest" description="Disordered" evidence="2">
    <location>
        <begin position="327"/>
        <end position="346"/>
    </location>
</feature>
<comment type="similarity">
    <text evidence="1">Belongs to the STRIP family.</text>
</comment>
<dbReference type="SMART" id="SM01293">
    <property type="entry name" value="DUF3402"/>
    <property type="match status" value="1"/>
</dbReference>
<dbReference type="Pfam" id="PF07923">
    <property type="entry name" value="N1221"/>
    <property type="match status" value="1"/>
</dbReference>
<organism evidence="5 6">
    <name type="scientific">Dromaius novaehollandiae</name>
    <name type="common">Emu</name>
    <dbReference type="NCBI Taxonomy" id="8790"/>
    <lineage>
        <taxon>Eukaryota</taxon>
        <taxon>Metazoa</taxon>
        <taxon>Chordata</taxon>
        <taxon>Craniata</taxon>
        <taxon>Vertebrata</taxon>
        <taxon>Euteleostomi</taxon>
        <taxon>Archelosauria</taxon>
        <taxon>Archosauria</taxon>
        <taxon>Dinosauria</taxon>
        <taxon>Saurischia</taxon>
        <taxon>Theropoda</taxon>
        <taxon>Coelurosauria</taxon>
        <taxon>Aves</taxon>
        <taxon>Palaeognathae</taxon>
        <taxon>Casuariiformes</taxon>
        <taxon>Dromaiidae</taxon>
        <taxon>Dromaius</taxon>
    </lineage>
</organism>
<dbReference type="PANTHER" id="PTHR13239">
    <property type="entry name" value="PROTEIN REQUIRED FOR HYPHAL ANASTOMOSIS HAM-2"/>
    <property type="match status" value="1"/>
</dbReference>
<dbReference type="Pfam" id="PF11882">
    <property type="entry name" value="DUF3402"/>
    <property type="match status" value="1"/>
</dbReference>
<protein>
    <submittedName>
        <fullName evidence="5">Striatin interacting protein 2</fullName>
    </submittedName>
</protein>
<proteinExistence type="inferred from homology"/>
<dbReference type="AlphaFoldDB" id="A0A8C4JIL7"/>
<accession>A0A8C4JIL7</accession>
<feature type="domain" description="Far11/STRP C-terminal" evidence="4">
    <location>
        <begin position="317"/>
        <end position="717"/>
    </location>
</feature>
<evidence type="ECO:0000313" key="6">
    <source>
        <dbReference type="Proteomes" id="UP000694423"/>
    </source>
</evidence>
<dbReference type="InterPro" id="IPR021819">
    <property type="entry name" value="Far11/STRP_C"/>
</dbReference>
<evidence type="ECO:0000313" key="5">
    <source>
        <dbReference type="Ensembl" id="ENSDNVP00000008575.1"/>
    </source>
</evidence>
<dbReference type="Ensembl" id="ENSDNVT00000010324.1">
    <property type="protein sequence ID" value="ENSDNVP00000008575.1"/>
    <property type="gene ID" value="ENSDNVG00000005865.1"/>
</dbReference>
<evidence type="ECO:0000259" key="3">
    <source>
        <dbReference type="SMART" id="SM01292"/>
    </source>
</evidence>